<evidence type="ECO:0000259" key="3">
    <source>
        <dbReference type="PROSITE" id="PS50048"/>
    </source>
</evidence>
<accession>A0A0G2DQT3</accession>
<gene>
    <name evidence="4" type="ORF">UCDDS831_g09352</name>
</gene>
<feature type="compositionally biased region" description="Basic and acidic residues" evidence="2">
    <location>
        <begin position="1"/>
        <end position="10"/>
    </location>
</feature>
<evidence type="ECO:0000313" key="5">
    <source>
        <dbReference type="Proteomes" id="UP000034182"/>
    </source>
</evidence>
<protein>
    <submittedName>
        <fullName evidence="4">Putative aldehyde dehydrogenase</fullName>
    </submittedName>
</protein>
<dbReference type="GO" id="GO:0000981">
    <property type="term" value="F:DNA-binding transcription factor activity, RNA polymerase II-specific"/>
    <property type="evidence" value="ECO:0007669"/>
    <property type="project" value="InterPro"/>
</dbReference>
<keyword evidence="1" id="KW-0539">Nucleus</keyword>
<dbReference type="Proteomes" id="UP000034182">
    <property type="component" value="Unassembled WGS sequence"/>
</dbReference>
<comment type="caution">
    <text evidence="4">The sequence shown here is derived from an EMBL/GenBank/DDBJ whole genome shotgun (WGS) entry which is preliminary data.</text>
</comment>
<dbReference type="SMART" id="SM00066">
    <property type="entry name" value="GAL4"/>
    <property type="match status" value="1"/>
</dbReference>
<dbReference type="GO" id="GO:0008270">
    <property type="term" value="F:zinc ion binding"/>
    <property type="evidence" value="ECO:0007669"/>
    <property type="project" value="InterPro"/>
</dbReference>
<evidence type="ECO:0000256" key="2">
    <source>
        <dbReference type="SAM" id="MobiDB-lite"/>
    </source>
</evidence>
<dbReference type="SUPFAM" id="SSF57701">
    <property type="entry name" value="Zn2/Cys6 DNA-binding domain"/>
    <property type="match status" value="1"/>
</dbReference>
<dbReference type="CDD" id="cd12148">
    <property type="entry name" value="fungal_TF_MHR"/>
    <property type="match status" value="1"/>
</dbReference>
<organism evidence="4 5">
    <name type="scientific">Diplodia seriata</name>
    <dbReference type="NCBI Taxonomy" id="420778"/>
    <lineage>
        <taxon>Eukaryota</taxon>
        <taxon>Fungi</taxon>
        <taxon>Dikarya</taxon>
        <taxon>Ascomycota</taxon>
        <taxon>Pezizomycotina</taxon>
        <taxon>Dothideomycetes</taxon>
        <taxon>Dothideomycetes incertae sedis</taxon>
        <taxon>Botryosphaeriales</taxon>
        <taxon>Botryosphaeriaceae</taxon>
        <taxon>Diplodia</taxon>
    </lineage>
</organism>
<dbReference type="PANTHER" id="PTHR46910:SF39">
    <property type="entry name" value="ZN(II)2CYS6 TRANSCRIPTION FACTOR (EUROFUNG)"/>
    <property type="match status" value="1"/>
</dbReference>
<proteinExistence type="predicted"/>
<name>A0A0G2DQT3_9PEZI</name>
<dbReference type="PROSITE" id="PS50048">
    <property type="entry name" value="ZN2_CY6_FUNGAL_2"/>
    <property type="match status" value="1"/>
</dbReference>
<reference evidence="4 5" key="2">
    <citation type="submission" date="2015-05" db="EMBL/GenBank/DDBJ databases">
        <title>Distinctive expansion of gene families associated with plant cell wall degradation and secondary metabolism in the genomes of grapevine trunk pathogens.</title>
        <authorList>
            <person name="Lawrence D.P."/>
            <person name="Travadon R."/>
            <person name="Rolshausen P.E."/>
            <person name="Baumgartner K."/>
        </authorList>
    </citation>
    <scope>NUCLEOTIDE SEQUENCE [LARGE SCALE GENOMIC DNA]</scope>
    <source>
        <strain evidence="4">DS831</strain>
    </source>
</reference>
<sequence>MPTPHHDSGVKPKSNRQNVRKKRTAVSCDRCKSRKTKCIDPVPGPCHYCASINAPCKTDLNRRKKRPYYHVSEEEYRCMTTILRHYLPDLEFSLPALKALCQRLEGLEDESSRPTPVPTPTLTPTATTTHDEDVFGHVGTDSSIGFNAAIRMIKGDQYESPHGNPPGSDDNGGGGPDIIIQPLATTSLPPATPESSVGGSVDSYGTGSSGQQQQVFLPPLEHASASVQRYFDEVHCLYWLFSTEQFHERVHETYMTGGLFAGASWLCCLYSIFAIGSAGEAEVAGGGKKKKKSSAEYLVLAKALVPQVIDEADVDSVRALSLLVCVYMYIYVLTFAG</sequence>
<dbReference type="Gene3D" id="4.10.240.10">
    <property type="entry name" value="Zn(2)-C6 fungal-type DNA-binding domain"/>
    <property type="match status" value="1"/>
</dbReference>
<feature type="domain" description="Zn(2)-C6 fungal-type" evidence="3">
    <location>
        <begin position="27"/>
        <end position="58"/>
    </location>
</feature>
<reference evidence="4 5" key="1">
    <citation type="submission" date="2015-03" db="EMBL/GenBank/DDBJ databases">
        <authorList>
            <person name="Morales-Cruz A."/>
            <person name="Amrine K.C."/>
            <person name="Cantu D."/>
        </authorList>
    </citation>
    <scope>NUCLEOTIDE SEQUENCE [LARGE SCALE GENOMIC DNA]</scope>
    <source>
        <strain evidence="4">DS831</strain>
    </source>
</reference>
<dbReference type="PANTHER" id="PTHR46910">
    <property type="entry name" value="TRANSCRIPTION FACTOR PDR1"/>
    <property type="match status" value="1"/>
</dbReference>
<dbReference type="InterPro" id="IPR036864">
    <property type="entry name" value="Zn2-C6_fun-type_DNA-bd_sf"/>
</dbReference>
<feature type="compositionally biased region" description="Low complexity" evidence="2">
    <location>
        <begin position="177"/>
        <end position="196"/>
    </location>
</feature>
<dbReference type="EMBL" id="LAQI01000478">
    <property type="protein sequence ID" value="KKY13079.1"/>
    <property type="molecule type" value="Genomic_DNA"/>
</dbReference>
<evidence type="ECO:0000256" key="1">
    <source>
        <dbReference type="ARBA" id="ARBA00023242"/>
    </source>
</evidence>
<feature type="region of interest" description="Disordered" evidence="2">
    <location>
        <begin position="107"/>
        <end position="136"/>
    </location>
</feature>
<dbReference type="AlphaFoldDB" id="A0A0G2DQT3"/>
<dbReference type="InterPro" id="IPR001138">
    <property type="entry name" value="Zn2Cys6_DnaBD"/>
</dbReference>
<dbReference type="CDD" id="cd00067">
    <property type="entry name" value="GAL4"/>
    <property type="match status" value="1"/>
</dbReference>
<feature type="region of interest" description="Disordered" evidence="2">
    <location>
        <begin position="156"/>
        <end position="212"/>
    </location>
</feature>
<dbReference type="PROSITE" id="PS00463">
    <property type="entry name" value="ZN2_CY6_FUNGAL_1"/>
    <property type="match status" value="1"/>
</dbReference>
<feature type="region of interest" description="Disordered" evidence="2">
    <location>
        <begin position="1"/>
        <end position="21"/>
    </location>
</feature>
<evidence type="ECO:0000313" key="4">
    <source>
        <dbReference type="EMBL" id="KKY13079.1"/>
    </source>
</evidence>
<dbReference type="InterPro" id="IPR050987">
    <property type="entry name" value="AtrR-like"/>
</dbReference>